<name>A0A0E9TA15_ANGAN</name>
<proteinExistence type="predicted"/>
<reference evidence="1" key="1">
    <citation type="submission" date="2014-11" db="EMBL/GenBank/DDBJ databases">
        <authorList>
            <person name="Amaro Gonzalez C."/>
        </authorList>
    </citation>
    <scope>NUCLEOTIDE SEQUENCE</scope>
</reference>
<accession>A0A0E9TA15</accession>
<reference evidence="1" key="2">
    <citation type="journal article" date="2015" name="Fish Shellfish Immunol.">
        <title>Early steps in the European eel (Anguilla anguilla)-Vibrio vulnificus interaction in the gills: Role of the RtxA13 toxin.</title>
        <authorList>
            <person name="Callol A."/>
            <person name="Pajuelo D."/>
            <person name="Ebbesson L."/>
            <person name="Teles M."/>
            <person name="MacKenzie S."/>
            <person name="Amaro C."/>
        </authorList>
    </citation>
    <scope>NUCLEOTIDE SEQUENCE</scope>
</reference>
<dbReference type="EMBL" id="GBXM01058116">
    <property type="protein sequence ID" value="JAH50461.1"/>
    <property type="molecule type" value="Transcribed_RNA"/>
</dbReference>
<sequence>MFIISNSLRFVVDITKWAVVLMSNS</sequence>
<evidence type="ECO:0000313" key="1">
    <source>
        <dbReference type="EMBL" id="JAH50461.1"/>
    </source>
</evidence>
<dbReference type="AlphaFoldDB" id="A0A0E9TA15"/>
<organism evidence="1">
    <name type="scientific">Anguilla anguilla</name>
    <name type="common">European freshwater eel</name>
    <name type="synonym">Muraena anguilla</name>
    <dbReference type="NCBI Taxonomy" id="7936"/>
    <lineage>
        <taxon>Eukaryota</taxon>
        <taxon>Metazoa</taxon>
        <taxon>Chordata</taxon>
        <taxon>Craniata</taxon>
        <taxon>Vertebrata</taxon>
        <taxon>Euteleostomi</taxon>
        <taxon>Actinopterygii</taxon>
        <taxon>Neopterygii</taxon>
        <taxon>Teleostei</taxon>
        <taxon>Anguilliformes</taxon>
        <taxon>Anguillidae</taxon>
        <taxon>Anguilla</taxon>
    </lineage>
</organism>
<protein>
    <submittedName>
        <fullName evidence="1">Uncharacterized protein</fullName>
    </submittedName>
</protein>